<keyword evidence="3" id="KW-0732">Signal</keyword>
<feature type="signal peptide" evidence="3">
    <location>
        <begin position="1"/>
        <end position="21"/>
    </location>
</feature>
<sequence length="428" mass="48909">MWRYWINLLSLILIVIVQVQTGWEKNMFHQLMTNLTRQFNRKDCWLCSHGPSSHRQGWPVMPTATLSLIGWNFTKVSHISDIFPNQFPIIRDPGQFLLRAGNVPSAPLCVRRYKKDPMKKIVNDGVKHVMTRVLLGAYPNCAQVINILENTNETCSKLNPHHATLDGLECNSFDTRMLLYNMTKSLNVLWSLQRQAINPYEEQLYGLPDGLYWMCGRWAGKVLPAVWKGTCTIGTLMTFAWHKLKRSYDKNLGYDPDDTYLSEGARFGAIVLPSLGVAWNVKQLRRISAQLEQFANLTAKDLTSMQQEIESLAGVTAQHKLALDYLLSKEGGLCVWLNTTCCHYVNKTGEIETDVGKLHQIVETIRKSYTPGDSNWHSWLTSWLPDFGWLKSLFVGFLLVVLLFLCLLILECLFCLCLQKYIGRTGRA</sequence>
<name>A0A803SUG4_ANOCA</name>
<reference evidence="4" key="1">
    <citation type="submission" date="2009-12" db="EMBL/GenBank/DDBJ databases">
        <title>The Genome Sequence of Anolis carolinensis (Green Anole Lizard).</title>
        <authorList>
            <consortium name="The Genome Sequencing Platform"/>
            <person name="Di Palma F."/>
            <person name="Alfoldi J."/>
            <person name="Heiman D."/>
            <person name="Young S."/>
            <person name="Grabherr M."/>
            <person name="Johnson J."/>
            <person name="Lander E.S."/>
            <person name="Lindblad-Toh K."/>
        </authorList>
    </citation>
    <scope>NUCLEOTIDE SEQUENCE [LARGE SCALE GENOMIC DNA]</scope>
    <source>
        <strain evidence="4">JBL SC #1</strain>
    </source>
</reference>
<evidence type="ECO:0000256" key="1">
    <source>
        <dbReference type="ARBA" id="ARBA00023157"/>
    </source>
</evidence>
<feature type="chain" id="PRO_5032670959" evidence="3">
    <location>
        <begin position="22"/>
        <end position="428"/>
    </location>
</feature>
<organism evidence="4 5">
    <name type="scientific">Anolis carolinensis</name>
    <name type="common">Green anole</name>
    <name type="synonym">American chameleon</name>
    <dbReference type="NCBI Taxonomy" id="28377"/>
    <lineage>
        <taxon>Eukaryota</taxon>
        <taxon>Metazoa</taxon>
        <taxon>Chordata</taxon>
        <taxon>Craniata</taxon>
        <taxon>Vertebrata</taxon>
        <taxon>Euteleostomi</taxon>
        <taxon>Lepidosauria</taxon>
        <taxon>Squamata</taxon>
        <taxon>Bifurcata</taxon>
        <taxon>Unidentata</taxon>
        <taxon>Episquamata</taxon>
        <taxon>Toxicofera</taxon>
        <taxon>Iguania</taxon>
        <taxon>Dactyloidae</taxon>
        <taxon>Anolis</taxon>
    </lineage>
</organism>
<dbReference type="InterPro" id="IPR018154">
    <property type="entry name" value="TLV/ENV_coat_polyprotein"/>
</dbReference>
<keyword evidence="2" id="KW-0472">Membrane</keyword>
<keyword evidence="1" id="KW-1015">Disulfide bond</keyword>
<evidence type="ECO:0000256" key="2">
    <source>
        <dbReference type="SAM" id="Phobius"/>
    </source>
</evidence>
<protein>
    <submittedName>
        <fullName evidence="4">Uncharacterized protein</fullName>
    </submittedName>
</protein>
<proteinExistence type="predicted"/>
<feature type="transmembrane region" description="Helical" evidence="2">
    <location>
        <begin position="393"/>
        <end position="418"/>
    </location>
</feature>
<accession>A0A803SUG4</accession>
<keyword evidence="2" id="KW-1133">Transmembrane helix</keyword>
<evidence type="ECO:0000313" key="4">
    <source>
        <dbReference type="Ensembl" id="ENSACAP00000026604.1"/>
    </source>
</evidence>
<reference evidence="4" key="2">
    <citation type="submission" date="2025-08" db="UniProtKB">
        <authorList>
            <consortium name="Ensembl"/>
        </authorList>
    </citation>
    <scope>IDENTIFICATION</scope>
</reference>
<dbReference type="SUPFAM" id="SSF58069">
    <property type="entry name" value="Virus ectodomain"/>
    <property type="match status" value="1"/>
</dbReference>
<keyword evidence="5" id="KW-1185">Reference proteome</keyword>
<evidence type="ECO:0000313" key="5">
    <source>
        <dbReference type="Proteomes" id="UP000001646"/>
    </source>
</evidence>
<reference evidence="4" key="3">
    <citation type="submission" date="2025-09" db="UniProtKB">
        <authorList>
            <consortium name="Ensembl"/>
        </authorList>
    </citation>
    <scope>IDENTIFICATION</scope>
</reference>
<dbReference type="Pfam" id="PF00429">
    <property type="entry name" value="TLV_coat"/>
    <property type="match status" value="1"/>
</dbReference>
<dbReference type="Gene3D" id="1.10.287.210">
    <property type="match status" value="1"/>
</dbReference>
<dbReference type="PANTHER" id="PTHR10424">
    <property type="entry name" value="VIRAL ENVELOPE PROTEIN"/>
    <property type="match status" value="1"/>
</dbReference>
<keyword evidence="2" id="KW-0812">Transmembrane</keyword>
<dbReference type="AlphaFoldDB" id="A0A803SUG4"/>
<dbReference type="GeneTree" id="ENSGT01070000256157"/>
<dbReference type="PANTHER" id="PTHR10424:SF73">
    <property type="entry name" value="ENDOGENOUS RETROVIRUS GROUP FC1 ENV POLYPROTEIN-RELATED"/>
    <property type="match status" value="1"/>
</dbReference>
<evidence type="ECO:0000256" key="3">
    <source>
        <dbReference type="SAM" id="SignalP"/>
    </source>
</evidence>
<dbReference type="InParanoid" id="A0A803SUG4"/>
<dbReference type="Ensembl" id="ENSACAT00000054931.1">
    <property type="protein sequence ID" value="ENSACAP00000026604.1"/>
    <property type="gene ID" value="ENSACAG00000042877.1"/>
</dbReference>
<dbReference type="Proteomes" id="UP000001646">
    <property type="component" value="Unplaced"/>
</dbReference>